<keyword evidence="7" id="KW-0869">Chloride channel</keyword>
<dbReference type="InterPro" id="IPR000644">
    <property type="entry name" value="CBS_dom"/>
</dbReference>
<evidence type="ECO:0000313" key="14">
    <source>
        <dbReference type="EMBL" id="EMG37540.1"/>
    </source>
</evidence>
<feature type="compositionally biased region" description="Polar residues" evidence="11">
    <location>
        <begin position="37"/>
        <end position="46"/>
    </location>
</feature>
<feature type="region of interest" description="Disordered" evidence="11">
    <location>
        <begin position="1"/>
        <end position="46"/>
    </location>
</feature>
<evidence type="ECO:0000256" key="5">
    <source>
        <dbReference type="ARBA" id="ARBA00023065"/>
    </source>
</evidence>
<evidence type="ECO:0000256" key="7">
    <source>
        <dbReference type="ARBA" id="ARBA00023173"/>
    </source>
</evidence>
<accession>M5PU49</accession>
<dbReference type="GO" id="GO:0005254">
    <property type="term" value="F:chloride channel activity"/>
    <property type="evidence" value="ECO:0007669"/>
    <property type="project" value="UniProtKB-KW"/>
</dbReference>
<dbReference type="Gene3D" id="1.10.3080.10">
    <property type="entry name" value="Clc chloride channel"/>
    <property type="match status" value="1"/>
</dbReference>
<keyword evidence="3 12" id="KW-0812">Transmembrane</keyword>
<dbReference type="InterPro" id="IPR050368">
    <property type="entry name" value="ClC-type_chloride_channel"/>
</dbReference>
<evidence type="ECO:0000256" key="6">
    <source>
        <dbReference type="ARBA" id="ARBA00023136"/>
    </source>
</evidence>
<dbReference type="Gene3D" id="3.10.580.10">
    <property type="entry name" value="CBS-domain"/>
    <property type="match status" value="1"/>
</dbReference>
<name>M5PU49_DESAF</name>
<dbReference type="RefSeq" id="WP_005986055.1">
    <property type="nucleotide sequence ID" value="NZ_AOSV01000017.1"/>
</dbReference>
<keyword evidence="5" id="KW-0406">Ion transport</keyword>
<comment type="subcellular location">
    <subcellularLocation>
        <location evidence="1">Membrane</location>
        <topology evidence="1">Multi-pass membrane protein</topology>
    </subcellularLocation>
</comment>
<feature type="domain" description="CBS" evidence="13">
    <location>
        <begin position="607"/>
        <end position="666"/>
    </location>
</feature>
<evidence type="ECO:0000256" key="12">
    <source>
        <dbReference type="SAM" id="Phobius"/>
    </source>
</evidence>
<feature type="transmembrane region" description="Helical" evidence="12">
    <location>
        <begin position="360"/>
        <end position="382"/>
    </location>
</feature>
<dbReference type="OrthoDB" id="9767361at2"/>
<dbReference type="PANTHER" id="PTHR43427:SF6">
    <property type="entry name" value="CHLORIDE CHANNEL PROTEIN CLC-E"/>
    <property type="match status" value="1"/>
</dbReference>
<dbReference type="FunFam" id="1.10.3080.10:FF:000018">
    <property type="entry name" value="Chloride transporter, ClC family"/>
    <property type="match status" value="1"/>
</dbReference>
<dbReference type="SUPFAM" id="SSF81340">
    <property type="entry name" value="Clc chloride channel"/>
    <property type="match status" value="1"/>
</dbReference>
<evidence type="ECO:0000256" key="2">
    <source>
        <dbReference type="ARBA" id="ARBA00022448"/>
    </source>
</evidence>
<dbReference type="GO" id="GO:0034707">
    <property type="term" value="C:chloride channel complex"/>
    <property type="evidence" value="ECO:0007669"/>
    <property type="project" value="UniProtKB-KW"/>
</dbReference>
<dbReference type="PANTHER" id="PTHR43427">
    <property type="entry name" value="CHLORIDE CHANNEL PROTEIN CLC-E"/>
    <property type="match status" value="1"/>
</dbReference>
<dbReference type="CDD" id="cd00400">
    <property type="entry name" value="Voltage_gated_ClC"/>
    <property type="match status" value="1"/>
</dbReference>
<evidence type="ECO:0000313" key="15">
    <source>
        <dbReference type="Proteomes" id="UP000011922"/>
    </source>
</evidence>
<evidence type="ECO:0000256" key="4">
    <source>
        <dbReference type="ARBA" id="ARBA00022989"/>
    </source>
</evidence>
<evidence type="ECO:0000256" key="11">
    <source>
        <dbReference type="SAM" id="MobiDB-lite"/>
    </source>
</evidence>
<keyword evidence="8" id="KW-0868">Chloride</keyword>
<feature type="transmembrane region" description="Helical" evidence="12">
    <location>
        <begin position="322"/>
        <end position="340"/>
    </location>
</feature>
<keyword evidence="10" id="KW-0129">CBS domain</keyword>
<dbReference type="PRINTS" id="PR00762">
    <property type="entry name" value="CLCHANNEL"/>
</dbReference>
<keyword evidence="6 12" id="KW-0472">Membrane</keyword>
<organism evidence="14 15">
    <name type="scientific">Desulfocurvibacter africanus PCS</name>
    <dbReference type="NCBI Taxonomy" id="1262666"/>
    <lineage>
        <taxon>Bacteria</taxon>
        <taxon>Pseudomonadati</taxon>
        <taxon>Thermodesulfobacteriota</taxon>
        <taxon>Desulfovibrionia</taxon>
        <taxon>Desulfovibrionales</taxon>
        <taxon>Desulfovibrionaceae</taxon>
        <taxon>Desulfocurvibacter</taxon>
    </lineage>
</organism>
<feature type="transmembrane region" description="Helical" evidence="12">
    <location>
        <begin position="79"/>
        <end position="101"/>
    </location>
</feature>
<feature type="transmembrane region" description="Helical" evidence="12">
    <location>
        <begin position="456"/>
        <end position="475"/>
    </location>
</feature>
<dbReference type="CDD" id="cd04613">
    <property type="entry name" value="CBS_pair_voltage-gated_CLC_bac"/>
    <property type="match status" value="1"/>
</dbReference>
<dbReference type="PROSITE" id="PS51371">
    <property type="entry name" value="CBS"/>
    <property type="match status" value="2"/>
</dbReference>
<evidence type="ECO:0000256" key="9">
    <source>
        <dbReference type="ARBA" id="ARBA00023303"/>
    </source>
</evidence>
<dbReference type="Pfam" id="PF00571">
    <property type="entry name" value="CBS"/>
    <property type="match status" value="1"/>
</dbReference>
<dbReference type="SMART" id="SM00116">
    <property type="entry name" value="CBS"/>
    <property type="match status" value="2"/>
</dbReference>
<comment type="caution">
    <text evidence="14">The sequence shown here is derived from an EMBL/GenBank/DDBJ whole genome shotgun (WGS) entry which is preliminary data.</text>
</comment>
<protein>
    <submittedName>
        <fullName evidence="14">Chloride channel protein EriC</fullName>
    </submittedName>
</protein>
<dbReference type="InterPro" id="IPR001807">
    <property type="entry name" value="ClC"/>
</dbReference>
<dbReference type="Proteomes" id="UP000011922">
    <property type="component" value="Unassembled WGS sequence"/>
</dbReference>
<evidence type="ECO:0000259" key="13">
    <source>
        <dbReference type="PROSITE" id="PS51371"/>
    </source>
</evidence>
<reference evidence="14 15" key="1">
    <citation type="journal article" date="2013" name="Genome Announc.">
        <title>Draft Genome Sequence for Desulfovibrio africanus Strain PCS.</title>
        <authorList>
            <person name="Brown S.D."/>
            <person name="Utturkar S.M."/>
            <person name="Arkin A.P."/>
            <person name="Deutschbauer A.M."/>
            <person name="Elias D.A."/>
            <person name="Hazen T.C."/>
            <person name="Chakraborty R."/>
        </authorList>
    </citation>
    <scope>NUCLEOTIDE SEQUENCE [LARGE SCALE GENOMIC DNA]</scope>
    <source>
        <strain evidence="14 15">PCS</strain>
    </source>
</reference>
<keyword evidence="4 12" id="KW-1133">Transmembrane helix</keyword>
<feature type="transmembrane region" description="Helical" evidence="12">
    <location>
        <begin position="487"/>
        <end position="509"/>
    </location>
</feature>
<proteinExistence type="predicted"/>
<sequence length="676" mass="72340">MDRDRSTDTQPDDAAHSVSGNAPGRAPEDISSLPGLTGQTGQSGKTAAITNSPLALLLRYFRFGRDILRSYRQISHVRWLLIGIGVGVLSGLGAVLFYLAVEGGKHLFLTVLAGLSLPAPSGEALFHAAGHGGRQASDAASVMAHARPWVIPALTTAVGLLTGWLVQRFIPDTTESGTDGTDSMIKAFHRQEGNIRPKVPLIKTLTAILTISTGGSAGREGPISQAGAGIGCWMADRLGLTVKERRILLLAGAAGGLGAIFRAPLGGALTAVEVIYKEDFEAEALLPAVLSSVVAYSLFTLFYGTEPILGLPTFRFQNAWELPFYALLAVACSAAGWLYVRSFYFMKYSVFARIRDKVGIMWTTALGGLCMGLLGIVFPQVLSDGYGWLEMAVLGQVPALLMLAIILGKILATSLTIGSGMSGGMFAPALFVGGLSGGLVGQFGHKWFPDIVTQPGSYVLVGMAAFFAGIAHAPIGPLIMVTELTRGYGLLAPLMLASALCLVLCRKVSLYENQVDNKFESPAHLEDLTINVLESLRVQDHYRPSRVTVLEEAVTLKALTDIIANTNETYFPVRGKDGSVVGILSVQDVRKLLFERELFDLIVVGELARKPVTLSPQDDLYTALLKFVDTDYGQIPVIDPDDPTEVLGLVNREDVFRAYSKTIRDIKGDKVSGQVS</sequence>
<dbReference type="EMBL" id="AOSV01000017">
    <property type="protein sequence ID" value="EMG37540.1"/>
    <property type="molecule type" value="Genomic_DNA"/>
</dbReference>
<feature type="transmembrane region" description="Helical" evidence="12">
    <location>
        <begin position="149"/>
        <end position="166"/>
    </location>
</feature>
<feature type="domain" description="CBS" evidence="13">
    <location>
        <begin position="542"/>
        <end position="601"/>
    </location>
</feature>
<dbReference type="InterPro" id="IPR046342">
    <property type="entry name" value="CBS_dom_sf"/>
</dbReference>
<dbReference type="AlphaFoldDB" id="M5PU49"/>
<dbReference type="Pfam" id="PF00654">
    <property type="entry name" value="Voltage_CLC"/>
    <property type="match status" value="1"/>
</dbReference>
<evidence type="ECO:0000256" key="10">
    <source>
        <dbReference type="PROSITE-ProRule" id="PRU00703"/>
    </source>
</evidence>
<evidence type="ECO:0000256" key="8">
    <source>
        <dbReference type="ARBA" id="ARBA00023214"/>
    </source>
</evidence>
<dbReference type="PATRIC" id="fig|1262666.3.peg.1700"/>
<feature type="transmembrane region" description="Helical" evidence="12">
    <location>
        <begin position="424"/>
        <end position="444"/>
    </location>
</feature>
<evidence type="ECO:0000256" key="3">
    <source>
        <dbReference type="ARBA" id="ARBA00022692"/>
    </source>
</evidence>
<dbReference type="InterPro" id="IPR014743">
    <property type="entry name" value="Cl-channel_core"/>
</dbReference>
<gene>
    <name evidence="14" type="ORF">PCS_01677</name>
</gene>
<keyword evidence="9" id="KW-0407">Ion channel</keyword>
<keyword evidence="2" id="KW-0813">Transport</keyword>
<feature type="transmembrane region" description="Helical" evidence="12">
    <location>
        <begin position="388"/>
        <end position="412"/>
    </location>
</feature>
<feature type="transmembrane region" description="Helical" evidence="12">
    <location>
        <begin position="284"/>
        <end position="302"/>
    </location>
</feature>
<dbReference type="SUPFAM" id="SSF54631">
    <property type="entry name" value="CBS-domain pair"/>
    <property type="match status" value="1"/>
</dbReference>
<evidence type="ECO:0000256" key="1">
    <source>
        <dbReference type="ARBA" id="ARBA00004141"/>
    </source>
</evidence>